<keyword evidence="1" id="KW-0812">Transmembrane</keyword>
<sequence length="68" mass="7735">MRLIPYLFLVYLVGWYTPLGTYFRGGIGRAHRIPRSFNGQFLGAFPDINEYESGYIGYGPISMNPLAE</sequence>
<name>A0A565A6I4_PLAVI</name>
<feature type="transmembrane region" description="Helical" evidence="1">
    <location>
        <begin position="6"/>
        <end position="25"/>
    </location>
</feature>
<evidence type="ECO:0000256" key="1">
    <source>
        <dbReference type="SAM" id="Phobius"/>
    </source>
</evidence>
<evidence type="ECO:0000313" key="2">
    <source>
        <dbReference type="EMBL" id="VUZ99879.1"/>
    </source>
</evidence>
<dbReference type="EMBL" id="FLZR02000018">
    <property type="protein sequence ID" value="VUZ99879.1"/>
    <property type="molecule type" value="Genomic_DNA"/>
</dbReference>
<keyword evidence="1" id="KW-0472">Membrane</keyword>
<dbReference type="VEuPathDB" id="PlasmoDB:PVP01_0005920"/>
<reference evidence="2" key="1">
    <citation type="submission" date="2016-07" db="EMBL/GenBank/DDBJ databases">
        <authorList>
            <consortium name="Pathogen Informatics"/>
        </authorList>
    </citation>
    <scope>NUCLEOTIDE SEQUENCE</scope>
</reference>
<dbReference type="AlphaFoldDB" id="A0A565A6I4"/>
<accession>A0A565A6I4</accession>
<gene>
    <name evidence="2" type="ORF">PVP01_0005920</name>
</gene>
<dbReference type="Proteomes" id="UP000220605">
    <property type="component" value="Unassembled WGS sequence"/>
</dbReference>
<protein>
    <submittedName>
        <fullName evidence="2">VIR protein</fullName>
    </submittedName>
</protein>
<organism evidence="2">
    <name type="scientific">Plasmodium vivax</name>
    <name type="common">malaria parasite P. vivax</name>
    <dbReference type="NCBI Taxonomy" id="5855"/>
    <lineage>
        <taxon>Eukaryota</taxon>
        <taxon>Sar</taxon>
        <taxon>Alveolata</taxon>
        <taxon>Apicomplexa</taxon>
        <taxon>Aconoidasida</taxon>
        <taxon>Haemosporida</taxon>
        <taxon>Plasmodiidae</taxon>
        <taxon>Plasmodium</taxon>
        <taxon>Plasmodium (Plasmodium)</taxon>
    </lineage>
</organism>
<keyword evidence="1" id="KW-1133">Transmembrane helix</keyword>
<dbReference type="VEuPathDB" id="PlasmoDB:PVPAM_000037000"/>
<dbReference type="OrthoDB" id="10435607at2759"/>
<proteinExistence type="predicted"/>